<sequence length="183" mass="21179">MLFRKVVFILIASILIASKGRAQSYFTVKMKNVVYTSSSTDADSTIKKHYAILCNKYIQKYYHNHQLPLIYLIISTSQINTLEYELAYDNLSGYPSKYKYYGSDKEFNKSGIRIVVYSNTDKSENLLKILEYGINNLVELRRQSKTLMMKHDNTINNLALNQDKIISILKQPTSLKIKTVLEN</sequence>
<organism evidence="2 3">
    <name type="scientific">Emticicia soli</name>
    <dbReference type="NCBI Taxonomy" id="2027878"/>
    <lineage>
        <taxon>Bacteria</taxon>
        <taxon>Pseudomonadati</taxon>
        <taxon>Bacteroidota</taxon>
        <taxon>Cytophagia</taxon>
        <taxon>Cytophagales</taxon>
        <taxon>Leadbetterellaceae</taxon>
        <taxon>Emticicia</taxon>
    </lineage>
</organism>
<evidence type="ECO:0000313" key="2">
    <source>
        <dbReference type="EMBL" id="MFD2523345.1"/>
    </source>
</evidence>
<keyword evidence="1" id="KW-0732">Signal</keyword>
<keyword evidence="3" id="KW-1185">Reference proteome</keyword>
<evidence type="ECO:0000313" key="3">
    <source>
        <dbReference type="Proteomes" id="UP001597510"/>
    </source>
</evidence>
<reference evidence="3" key="1">
    <citation type="journal article" date="2019" name="Int. J. Syst. Evol. Microbiol.">
        <title>The Global Catalogue of Microorganisms (GCM) 10K type strain sequencing project: providing services to taxonomists for standard genome sequencing and annotation.</title>
        <authorList>
            <consortium name="The Broad Institute Genomics Platform"/>
            <consortium name="The Broad Institute Genome Sequencing Center for Infectious Disease"/>
            <person name="Wu L."/>
            <person name="Ma J."/>
        </authorList>
    </citation>
    <scope>NUCLEOTIDE SEQUENCE [LARGE SCALE GENOMIC DNA]</scope>
    <source>
        <strain evidence="3">KCTC 52344</strain>
    </source>
</reference>
<feature type="chain" id="PRO_5047187751" description="DUF4136 domain-containing protein" evidence="1">
    <location>
        <begin position="23"/>
        <end position="183"/>
    </location>
</feature>
<protein>
    <recommendedName>
        <fullName evidence="4">DUF4136 domain-containing protein</fullName>
    </recommendedName>
</protein>
<dbReference type="Proteomes" id="UP001597510">
    <property type="component" value="Unassembled WGS sequence"/>
</dbReference>
<dbReference type="RefSeq" id="WP_340233022.1">
    <property type="nucleotide sequence ID" value="NZ_JBBEWC010000001.1"/>
</dbReference>
<feature type="signal peptide" evidence="1">
    <location>
        <begin position="1"/>
        <end position="22"/>
    </location>
</feature>
<proteinExistence type="predicted"/>
<dbReference type="EMBL" id="JBHULC010000038">
    <property type="protein sequence ID" value="MFD2523345.1"/>
    <property type="molecule type" value="Genomic_DNA"/>
</dbReference>
<accession>A0ABW5JES9</accession>
<comment type="caution">
    <text evidence="2">The sequence shown here is derived from an EMBL/GenBank/DDBJ whole genome shotgun (WGS) entry which is preliminary data.</text>
</comment>
<evidence type="ECO:0000256" key="1">
    <source>
        <dbReference type="SAM" id="SignalP"/>
    </source>
</evidence>
<gene>
    <name evidence="2" type="ORF">ACFSR2_20780</name>
</gene>
<evidence type="ECO:0008006" key="4">
    <source>
        <dbReference type="Google" id="ProtNLM"/>
    </source>
</evidence>
<name>A0ABW5JES9_9BACT</name>